<dbReference type="GO" id="GO:0015888">
    <property type="term" value="P:thiamine transport"/>
    <property type="evidence" value="ECO:0007669"/>
    <property type="project" value="TreeGrafter"/>
</dbReference>
<proteinExistence type="predicted"/>
<accession>A0A3A8I263</accession>
<dbReference type="OrthoDB" id="9766989at2"/>
<dbReference type="Proteomes" id="UP000268094">
    <property type="component" value="Unassembled WGS sequence"/>
</dbReference>
<dbReference type="Gene3D" id="3.40.190.10">
    <property type="entry name" value="Periplasmic binding protein-like II"/>
    <property type="match status" value="2"/>
</dbReference>
<evidence type="ECO:0000256" key="1">
    <source>
        <dbReference type="ARBA" id="ARBA00022729"/>
    </source>
</evidence>
<reference evidence="4" key="1">
    <citation type="submission" date="2018-09" db="EMBL/GenBank/DDBJ databases">
        <authorList>
            <person name="Livingstone P.G."/>
            <person name="Whitworth D.E."/>
        </authorList>
    </citation>
    <scope>NUCLEOTIDE SEQUENCE [LARGE SCALE GENOMIC DNA]</scope>
    <source>
        <strain evidence="4">CA054A</strain>
    </source>
</reference>
<keyword evidence="1 2" id="KW-0732">Signal</keyword>
<evidence type="ECO:0000256" key="2">
    <source>
        <dbReference type="SAM" id="SignalP"/>
    </source>
</evidence>
<evidence type="ECO:0000313" key="4">
    <source>
        <dbReference type="Proteomes" id="UP000268094"/>
    </source>
</evidence>
<dbReference type="SUPFAM" id="SSF53850">
    <property type="entry name" value="Periplasmic binding protein-like II"/>
    <property type="match status" value="1"/>
</dbReference>
<name>A0A3A8I263_9BACT</name>
<feature type="chain" id="PRO_5017376026" evidence="2">
    <location>
        <begin position="28"/>
        <end position="348"/>
    </location>
</feature>
<dbReference type="EMBL" id="RAVZ01000281">
    <property type="protein sequence ID" value="RKG77557.1"/>
    <property type="molecule type" value="Genomic_DNA"/>
</dbReference>
<dbReference type="Pfam" id="PF13531">
    <property type="entry name" value="SBP_bac_11"/>
    <property type="match status" value="1"/>
</dbReference>
<dbReference type="GO" id="GO:0030975">
    <property type="term" value="F:thiamine binding"/>
    <property type="evidence" value="ECO:0007669"/>
    <property type="project" value="TreeGrafter"/>
</dbReference>
<feature type="signal peptide" evidence="2">
    <location>
        <begin position="1"/>
        <end position="27"/>
    </location>
</feature>
<dbReference type="PANTHER" id="PTHR30006:SF2">
    <property type="entry name" value="ABC TRANSPORTER SUBSTRATE-BINDING PROTEIN"/>
    <property type="match status" value="1"/>
</dbReference>
<sequence>MRIPLPLRGFGFALALVLLCACRIESAAPSGGAAVSQAATPSGEVWVYTSMYRHVLDALEPLLKERLPGVQVHWYQAGSEKVASRLEAERAAGAVRADVLMTSDPFLYERLARDGAFLRYASVNALRIPRTLMDLDARYAAVRLSTMVLVHRVGAGVAPKSFAALVDGSWQGKAAIGDPLTSGTAFTWAVFMHARRGDAYFAGLRQKGAVVAGGNAAVLQKVESGEVDVGVLLLENALAAKAKGSPIEIVWPEDGAVVIPGPVGLFATTRNAVAAKALVDVLLSPEGQRIIVEKGDMHAVDPRLGGPRGEPGVEGLLGRAQAWSPKVLEQGLLRGGDIKEAFSRAFAR</sequence>
<dbReference type="GO" id="GO:0030976">
    <property type="term" value="F:thiamine pyrophosphate binding"/>
    <property type="evidence" value="ECO:0007669"/>
    <property type="project" value="TreeGrafter"/>
</dbReference>
<organism evidence="3 4">
    <name type="scientific">Corallococcus terminator</name>
    <dbReference type="NCBI Taxonomy" id="2316733"/>
    <lineage>
        <taxon>Bacteria</taxon>
        <taxon>Pseudomonadati</taxon>
        <taxon>Myxococcota</taxon>
        <taxon>Myxococcia</taxon>
        <taxon>Myxococcales</taxon>
        <taxon>Cystobacterineae</taxon>
        <taxon>Myxococcaceae</taxon>
        <taxon>Corallococcus</taxon>
    </lineage>
</organism>
<protein>
    <submittedName>
        <fullName evidence="3">Extracellular solute-binding protein</fullName>
    </submittedName>
</protein>
<comment type="caution">
    <text evidence="3">The sequence shown here is derived from an EMBL/GenBank/DDBJ whole genome shotgun (WGS) entry which is preliminary data.</text>
</comment>
<evidence type="ECO:0000313" key="3">
    <source>
        <dbReference type="EMBL" id="RKG77557.1"/>
    </source>
</evidence>
<dbReference type="GO" id="GO:0030288">
    <property type="term" value="C:outer membrane-bounded periplasmic space"/>
    <property type="evidence" value="ECO:0007669"/>
    <property type="project" value="TreeGrafter"/>
</dbReference>
<dbReference type="RefSeq" id="WP_120544213.1">
    <property type="nucleotide sequence ID" value="NZ_RAVZ01000281.1"/>
</dbReference>
<dbReference type="AlphaFoldDB" id="A0A3A8I263"/>
<keyword evidence="4" id="KW-1185">Reference proteome</keyword>
<dbReference type="CDD" id="cd13547">
    <property type="entry name" value="PBP2_Fbp_like_2"/>
    <property type="match status" value="1"/>
</dbReference>
<gene>
    <name evidence="3" type="ORF">D7V88_30905</name>
</gene>
<dbReference type="PROSITE" id="PS51257">
    <property type="entry name" value="PROKAR_LIPOPROTEIN"/>
    <property type="match status" value="1"/>
</dbReference>
<dbReference type="PANTHER" id="PTHR30006">
    <property type="entry name" value="THIAMINE-BINDING PERIPLASMIC PROTEIN-RELATED"/>
    <property type="match status" value="1"/>
</dbReference>